<sequence>MKLIKCDVGSGSSAAFWADTWLGDAPLKVLFPALFGLDRCKKCKVSDRLTWVDGEAVLNWNWVIRPATREVTEEMEKCMEIVSNTQQKHGPDRWIWCGDSNGVFNVKSKVTMFIVTRND</sequence>
<organism evidence="1 2">
    <name type="scientific">Mikania micrantha</name>
    <name type="common">bitter vine</name>
    <dbReference type="NCBI Taxonomy" id="192012"/>
    <lineage>
        <taxon>Eukaryota</taxon>
        <taxon>Viridiplantae</taxon>
        <taxon>Streptophyta</taxon>
        <taxon>Embryophyta</taxon>
        <taxon>Tracheophyta</taxon>
        <taxon>Spermatophyta</taxon>
        <taxon>Magnoliopsida</taxon>
        <taxon>eudicotyledons</taxon>
        <taxon>Gunneridae</taxon>
        <taxon>Pentapetalae</taxon>
        <taxon>asterids</taxon>
        <taxon>campanulids</taxon>
        <taxon>Asterales</taxon>
        <taxon>Asteraceae</taxon>
        <taxon>Asteroideae</taxon>
        <taxon>Heliantheae alliance</taxon>
        <taxon>Eupatorieae</taxon>
        <taxon>Mikania</taxon>
    </lineage>
</organism>
<dbReference type="AlphaFoldDB" id="A0A5N6MD06"/>
<evidence type="ECO:0000313" key="1">
    <source>
        <dbReference type="EMBL" id="KAD3338519.1"/>
    </source>
</evidence>
<reference evidence="1 2" key="1">
    <citation type="submission" date="2019-05" db="EMBL/GenBank/DDBJ databases">
        <title>Mikania micrantha, genome provides insights into the molecular mechanism of rapid growth.</title>
        <authorList>
            <person name="Liu B."/>
        </authorList>
    </citation>
    <scope>NUCLEOTIDE SEQUENCE [LARGE SCALE GENOMIC DNA]</scope>
    <source>
        <strain evidence="1">NLD-2019</strain>
        <tissue evidence="1">Leaf</tissue>
    </source>
</reference>
<accession>A0A5N6MD06</accession>
<comment type="caution">
    <text evidence="1">The sequence shown here is derived from an EMBL/GenBank/DDBJ whole genome shotgun (WGS) entry which is preliminary data.</text>
</comment>
<proteinExistence type="predicted"/>
<evidence type="ECO:0008006" key="3">
    <source>
        <dbReference type="Google" id="ProtNLM"/>
    </source>
</evidence>
<keyword evidence="2" id="KW-1185">Reference proteome</keyword>
<dbReference type="OrthoDB" id="1705419at2759"/>
<protein>
    <recommendedName>
        <fullName evidence="3">Reverse transcriptase zinc-binding domain-containing protein</fullName>
    </recommendedName>
</protein>
<dbReference type="PANTHER" id="PTHR36617">
    <property type="entry name" value="PROTEIN, PUTATIVE-RELATED"/>
    <property type="match status" value="1"/>
</dbReference>
<gene>
    <name evidence="1" type="ORF">E3N88_34040</name>
</gene>
<evidence type="ECO:0000313" key="2">
    <source>
        <dbReference type="Proteomes" id="UP000326396"/>
    </source>
</evidence>
<name>A0A5N6MD06_9ASTR</name>
<dbReference type="EMBL" id="SZYD01000016">
    <property type="protein sequence ID" value="KAD3338519.1"/>
    <property type="molecule type" value="Genomic_DNA"/>
</dbReference>
<dbReference type="Proteomes" id="UP000326396">
    <property type="component" value="Linkage Group LG6"/>
</dbReference>
<dbReference type="PANTHER" id="PTHR36617:SF16">
    <property type="entry name" value="OS04G0516500 PROTEIN"/>
    <property type="match status" value="1"/>
</dbReference>